<gene>
    <name evidence="1" type="ORF">MRB53_018942</name>
</gene>
<reference evidence="1 2" key="1">
    <citation type="journal article" date="2022" name="Hortic Res">
        <title>A haplotype resolved chromosomal level avocado genome allows analysis of novel avocado genes.</title>
        <authorList>
            <person name="Nath O."/>
            <person name="Fletcher S.J."/>
            <person name="Hayward A."/>
            <person name="Shaw L.M."/>
            <person name="Masouleh A.K."/>
            <person name="Furtado A."/>
            <person name="Henry R.J."/>
            <person name="Mitter N."/>
        </authorList>
    </citation>
    <scope>NUCLEOTIDE SEQUENCE [LARGE SCALE GENOMIC DNA]</scope>
    <source>
        <strain evidence="2">cv. Hass</strain>
    </source>
</reference>
<organism evidence="1 2">
    <name type="scientific">Persea americana</name>
    <name type="common">Avocado</name>
    <dbReference type="NCBI Taxonomy" id="3435"/>
    <lineage>
        <taxon>Eukaryota</taxon>
        <taxon>Viridiplantae</taxon>
        <taxon>Streptophyta</taxon>
        <taxon>Embryophyta</taxon>
        <taxon>Tracheophyta</taxon>
        <taxon>Spermatophyta</taxon>
        <taxon>Magnoliopsida</taxon>
        <taxon>Magnoliidae</taxon>
        <taxon>Laurales</taxon>
        <taxon>Lauraceae</taxon>
        <taxon>Persea</taxon>
    </lineage>
</organism>
<keyword evidence="2" id="KW-1185">Reference proteome</keyword>
<protein>
    <submittedName>
        <fullName evidence="1">Uncharacterized protein</fullName>
    </submittedName>
</protein>
<evidence type="ECO:0000313" key="1">
    <source>
        <dbReference type="EMBL" id="KAJ8642248.1"/>
    </source>
</evidence>
<dbReference type="Proteomes" id="UP001234297">
    <property type="component" value="Chromosome 5"/>
</dbReference>
<proteinExistence type="predicted"/>
<accession>A0ACC2M9H9</accession>
<dbReference type="EMBL" id="CM056813">
    <property type="protein sequence ID" value="KAJ8642248.1"/>
    <property type="molecule type" value="Genomic_DNA"/>
</dbReference>
<comment type="caution">
    <text evidence="1">The sequence shown here is derived from an EMBL/GenBank/DDBJ whole genome shotgun (WGS) entry which is preliminary data.</text>
</comment>
<sequence length="174" mass="19204">MEANTMLLNSTFLLHKPPSTTPTSFLRSTSRPRLIPPLLALNTNDNNSSSSNDASQNPPTPSTPQTVQIRIRRGSRKRARQQQDMNTTSTSSLSGSRPSPSPPKDWDSMTIGEKAVELYVGEKGLLFWLNKFAYASIFVIIGAWILFRFVGPSLGLYQLDSTPLTPSTMFKSSP</sequence>
<name>A0ACC2M9H9_PERAE</name>
<evidence type="ECO:0000313" key="2">
    <source>
        <dbReference type="Proteomes" id="UP001234297"/>
    </source>
</evidence>